<comment type="caution">
    <text evidence="1">The sequence shown here is derived from an EMBL/GenBank/DDBJ whole genome shotgun (WGS) entry which is preliminary data.</text>
</comment>
<proteinExistence type="predicted"/>
<sequence>MKTQKTVKEGEQGNIRALAFKEDTNFSQVLDPVIHCAHFTCNHQQSTLRRPPNPLRTSPINWSSFDDETPNWAEGDDDGGCDTDDCDVSTVDRRPGGSKWKVLAVDEGCCKI</sequence>
<dbReference type="EMBL" id="CM042025">
    <property type="protein sequence ID" value="KAI3806311.1"/>
    <property type="molecule type" value="Genomic_DNA"/>
</dbReference>
<evidence type="ECO:0000313" key="2">
    <source>
        <dbReference type="Proteomes" id="UP001056120"/>
    </source>
</evidence>
<evidence type="ECO:0000313" key="1">
    <source>
        <dbReference type="EMBL" id="KAI3806311.1"/>
    </source>
</evidence>
<organism evidence="1 2">
    <name type="scientific">Smallanthus sonchifolius</name>
    <dbReference type="NCBI Taxonomy" id="185202"/>
    <lineage>
        <taxon>Eukaryota</taxon>
        <taxon>Viridiplantae</taxon>
        <taxon>Streptophyta</taxon>
        <taxon>Embryophyta</taxon>
        <taxon>Tracheophyta</taxon>
        <taxon>Spermatophyta</taxon>
        <taxon>Magnoliopsida</taxon>
        <taxon>eudicotyledons</taxon>
        <taxon>Gunneridae</taxon>
        <taxon>Pentapetalae</taxon>
        <taxon>asterids</taxon>
        <taxon>campanulids</taxon>
        <taxon>Asterales</taxon>
        <taxon>Asteraceae</taxon>
        <taxon>Asteroideae</taxon>
        <taxon>Heliantheae alliance</taxon>
        <taxon>Millerieae</taxon>
        <taxon>Smallanthus</taxon>
    </lineage>
</organism>
<protein>
    <submittedName>
        <fullName evidence="1">Uncharacterized protein</fullName>
    </submittedName>
</protein>
<reference evidence="2" key="1">
    <citation type="journal article" date="2022" name="Mol. Ecol. Resour.">
        <title>The genomes of chicory, endive, great burdock and yacon provide insights into Asteraceae palaeo-polyploidization history and plant inulin production.</title>
        <authorList>
            <person name="Fan W."/>
            <person name="Wang S."/>
            <person name="Wang H."/>
            <person name="Wang A."/>
            <person name="Jiang F."/>
            <person name="Liu H."/>
            <person name="Zhao H."/>
            <person name="Xu D."/>
            <person name="Zhang Y."/>
        </authorList>
    </citation>
    <scope>NUCLEOTIDE SEQUENCE [LARGE SCALE GENOMIC DNA]</scope>
    <source>
        <strain evidence="2">cv. Yunnan</strain>
    </source>
</reference>
<name>A0ACB9IFP4_9ASTR</name>
<keyword evidence="2" id="KW-1185">Reference proteome</keyword>
<reference evidence="1 2" key="2">
    <citation type="journal article" date="2022" name="Mol. Ecol. Resour.">
        <title>The genomes of chicory, endive, great burdock and yacon provide insights into Asteraceae paleo-polyploidization history and plant inulin production.</title>
        <authorList>
            <person name="Fan W."/>
            <person name="Wang S."/>
            <person name="Wang H."/>
            <person name="Wang A."/>
            <person name="Jiang F."/>
            <person name="Liu H."/>
            <person name="Zhao H."/>
            <person name="Xu D."/>
            <person name="Zhang Y."/>
        </authorList>
    </citation>
    <scope>NUCLEOTIDE SEQUENCE [LARGE SCALE GENOMIC DNA]</scope>
    <source>
        <strain evidence="2">cv. Yunnan</strain>
        <tissue evidence="1">Leaves</tissue>
    </source>
</reference>
<accession>A0ACB9IFP4</accession>
<dbReference type="Proteomes" id="UP001056120">
    <property type="component" value="Linkage Group LG08"/>
</dbReference>
<gene>
    <name evidence="1" type="ORF">L1987_22210</name>
</gene>